<proteinExistence type="predicted"/>
<protein>
    <submittedName>
        <fullName evidence="2">Uncharacterized protein</fullName>
    </submittedName>
</protein>
<feature type="region of interest" description="Disordered" evidence="1">
    <location>
        <begin position="86"/>
        <end position="109"/>
    </location>
</feature>
<name>A0A4Y7THW5_COPMI</name>
<dbReference type="EMBL" id="QPFP01000013">
    <property type="protein sequence ID" value="TEB33089.1"/>
    <property type="molecule type" value="Genomic_DNA"/>
</dbReference>
<organism evidence="2 3">
    <name type="scientific">Coprinellus micaceus</name>
    <name type="common">Glistening ink-cap mushroom</name>
    <name type="synonym">Coprinus micaceus</name>
    <dbReference type="NCBI Taxonomy" id="71717"/>
    <lineage>
        <taxon>Eukaryota</taxon>
        <taxon>Fungi</taxon>
        <taxon>Dikarya</taxon>
        <taxon>Basidiomycota</taxon>
        <taxon>Agaricomycotina</taxon>
        <taxon>Agaricomycetes</taxon>
        <taxon>Agaricomycetidae</taxon>
        <taxon>Agaricales</taxon>
        <taxon>Agaricineae</taxon>
        <taxon>Psathyrellaceae</taxon>
        <taxon>Coprinellus</taxon>
    </lineage>
</organism>
<sequence>MRFLKAGSRRLGSTVAEEKQRRIFGRKWCSSWRVKEACGFEQPRMLSERGKFGSTRPKLDGPFRILAHSLSSCKSWVTVIFGIKRPPAPTSSARCSKSAEQKLPRRRCG</sequence>
<reference evidence="2 3" key="1">
    <citation type="journal article" date="2019" name="Nat. Ecol. Evol.">
        <title>Megaphylogeny resolves global patterns of mushroom evolution.</title>
        <authorList>
            <person name="Varga T."/>
            <person name="Krizsan K."/>
            <person name="Foldi C."/>
            <person name="Dima B."/>
            <person name="Sanchez-Garcia M."/>
            <person name="Sanchez-Ramirez S."/>
            <person name="Szollosi G.J."/>
            <person name="Szarkandi J.G."/>
            <person name="Papp V."/>
            <person name="Albert L."/>
            <person name="Andreopoulos W."/>
            <person name="Angelini C."/>
            <person name="Antonin V."/>
            <person name="Barry K.W."/>
            <person name="Bougher N.L."/>
            <person name="Buchanan P."/>
            <person name="Buyck B."/>
            <person name="Bense V."/>
            <person name="Catcheside P."/>
            <person name="Chovatia M."/>
            <person name="Cooper J."/>
            <person name="Damon W."/>
            <person name="Desjardin D."/>
            <person name="Finy P."/>
            <person name="Geml J."/>
            <person name="Haridas S."/>
            <person name="Hughes K."/>
            <person name="Justo A."/>
            <person name="Karasinski D."/>
            <person name="Kautmanova I."/>
            <person name="Kiss B."/>
            <person name="Kocsube S."/>
            <person name="Kotiranta H."/>
            <person name="LaButti K.M."/>
            <person name="Lechner B.E."/>
            <person name="Liimatainen K."/>
            <person name="Lipzen A."/>
            <person name="Lukacs Z."/>
            <person name="Mihaltcheva S."/>
            <person name="Morgado L.N."/>
            <person name="Niskanen T."/>
            <person name="Noordeloos M.E."/>
            <person name="Ohm R.A."/>
            <person name="Ortiz-Santana B."/>
            <person name="Ovrebo C."/>
            <person name="Racz N."/>
            <person name="Riley R."/>
            <person name="Savchenko A."/>
            <person name="Shiryaev A."/>
            <person name="Soop K."/>
            <person name="Spirin V."/>
            <person name="Szebenyi C."/>
            <person name="Tomsovsky M."/>
            <person name="Tulloss R.E."/>
            <person name="Uehling J."/>
            <person name="Grigoriev I.V."/>
            <person name="Vagvolgyi C."/>
            <person name="Papp T."/>
            <person name="Martin F.M."/>
            <person name="Miettinen O."/>
            <person name="Hibbett D.S."/>
            <person name="Nagy L.G."/>
        </authorList>
    </citation>
    <scope>NUCLEOTIDE SEQUENCE [LARGE SCALE GENOMIC DNA]</scope>
    <source>
        <strain evidence="2 3">FP101781</strain>
    </source>
</reference>
<evidence type="ECO:0000313" key="2">
    <source>
        <dbReference type="EMBL" id="TEB33089.1"/>
    </source>
</evidence>
<accession>A0A4Y7THW5</accession>
<evidence type="ECO:0000256" key="1">
    <source>
        <dbReference type="SAM" id="MobiDB-lite"/>
    </source>
</evidence>
<keyword evidence="3" id="KW-1185">Reference proteome</keyword>
<evidence type="ECO:0000313" key="3">
    <source>
        <dbReference type="Proteomes" id="UP000298030"/>
    </source>
</evidence>
<gene>
    <name evidence="2" type="ORF">FA13DRAFT_185486</name>
</gene>
<dbReference type="Proteomes" id="UP000298030">
    <property type="component" value="Unassembled WGS sequence"/>
</dbReference>
<comment type="caution">
    <text evidence="2">The sequence shown here is derived from an EMBL/GenBank/DDBJ whole genome shotgun (WGS) entry which is preliminary data.</text>
</comment>
<dbReference type="AlphaFoldDB" id="A0A4Y7THW5"/>